<accession>A0AA96LQV3</accession>
<dbReference type="AlphaFoldDB" id="A0AA96LQV3"/>
<evidence type="ECO:0000313" key="2">
    <source>
        <dbReference type="Proteomes" id="UP001304650"/>
    </source>
</evidence>
<keyword evidence="2" id="KW-1185">Reference proteome</keyword>
<dbReference type="RefSeq" id="WP_314802338.1">
    <property type="nucleotide sequence ID" value="NZ_CP130319.1"/>
</dbReference>
<organism evidence="1 2">
    <name type="scientific">Paenibacillus roseopurpureus</name>
    <dbReference type="NCBI Taxonomy" id="2918901"/>
    <lineage>
        <taxon>Bacteria</taxon>
        <taxon>Bacillati</taxon>
        <taxon>Bacillota</taxon>
        <taxon>Bacilli</taxon>
        <taxon>Bacillales</taxon>
        <taxon>Paenibacillaceae</taxon>
        <taxon>Paenibacillus</taxon>
    </lineage>
</organism>
<dbReference type="Proteomes" id="UP001304650">
    <property type="component" value="Chromosome"/>
</dbReference>
<reference evidence="1" key="1">
    <citation type="submission" date="2022-02" db="EMBL/GenBank/DDBJ databases">
        <title>Paenibacillus sp. MBLB1832 Whole Genome Shotgun Sequencing.</title>
        <authorList>
            <person name="Hwang C.Y."/>
            <person name="Cho E.-S."/>
            <person name="Seo M.-J."/>
        </authorList>
    </citation>
    <scope>NUCLEOTIDE SEQUENCE</scope>
    <source>
        <strain evidence="1">MBLB1832</strain>
    </source>
</reference>
<name>A0AA96LQV3_9BACL</name>
<proteinExistence type="predicted"/>
<dbReference type="KEGG" id="proo:MJB10_05305"/>
<protein>
    <submittedName>
        <fullName evidence="1">Uncharacterized protein</fullName>
    </submittedName>
</protein>
<evidence type="ECO:0000313" key="1">
    <source>
        <dbReference type="EMBL" id="WNR45524.1"/>
    </source>
</evidence>
<dbReference type="EMBL" id="CP130319">
    <property type="protein sequence ID" value="WNR45524.1"/>
    <property type="molecule type" value="Genomic_DNA"/>
</dbReference>
<sequence>MINAYPSVMAVNRYQTHKDYYRVSAVSAVSGGKSNTIRRILDLPYEELAYKQFAQSAAKDVAGFISSAQLVKNSAQSVNTRLAASSTGFNQSLASEDQSPPITETIQQFVDTYNNFQDQLGDAPDYISHGLLQGLEGVAKPFSLQALGITKQENGKLSLQADVLAGQVSQPASEVATSLNNLASLAGTMMNTISRLQQLPSASLFQLAESPLKPYGQYRSQLQAYLPIPMRGLLLDAKM</sequence>
<gene>
    <name evidence="1" type="ORF">MJB10_05305</name>
</gene>